<evidence type="ECO:0000259" key="2">
    <source>
        <dbReference type="Pfam" id="PF05685"/>
    </source>
</evidence>
<dbReference type="Pfam" id="PF05685">
    <property type="entry name" value="Uma2"/>
    <property type="match status" value="1"/>
</dbReference>
<gene>
    <name evidence="3" type="ORF">VF08_13845</name>
</gene>
<accession>A0A9Q5ZCJ7</accession>
<dbReference type="Proteomes" id="UP000222310">
    <property type="component" value="Unassembled WGS sequence"/>
</dbReference>
<feature type="region of interest" description="Disordered" evidence="1">
    <location>
        <begin position="205"/>
        <end position="237"/>
    </location>
</feature>
<dbReference type="PANTHER" id="PTHR33352:SF2">
    <property type="entry name" value="SLL0995 PROTEIN"/>
    <property type="match status" value="1"/>
</dbReference>
<reference evidence="3 4" key="1">
    <citation type="submission" date="2015-02" db="EMBL/GenBank/DDBJ databases">
        <title>Nostoc linckia genome annotation.</title>
        <authorList>
            <person name="Zhou Z."/>
        </authorList>
    </citation>
    <scope>NUCLEOTIDE SEQUENCE [LARGE SCALE GENOMIC DNA]</scope>
    <source>
        <strain evidence="4">z8</strain>
    </source>
</reference>
<protein>
    <recommendedName>
        <fullName evidence="2">Putative restriction endonuclease domain-containing protein</fullName>
    </recommendedName>
</protein>
<evidence type="ECO:0000313" key="3">
    <source>
        <dbReference type="EMBL" id="PHK03830.1"/>
    </source>
</evidence>
<dbReference type="EMBL" id="LAHD01000032">
    <property type="protein sequence ID" value="PHK03830.1"/>
    <property type="molecule type" value="Genomic_DNA"/>
</dbReference>
<dbReference type="SUPFAM" id="SSF52980">
    <property type="entry name" value="Restriction endonuclease-like"/>
    <property type="match status" value="1"/>
</dbReference>
<feature type="domain" description="Putative restriction endonuclease" evidence="2">
    <location>
        <begin position="18"/>
        <end position="167"/>
    </location>
</feature>
<dbReference type="GeneID" id="57096270"/>
<dbReference type="InterPro" id="IPR008538">
    <property type="entry name" value="Uma2"/>
</dbReference>
<dbReference type="CDD" id="cd06260">
    <property type="entry name" value="DUF820-like"/>
    <property type="match status" value="1"/>
</dbReference>
<dbReference type="Gene3D" id="3.90.1570.10">
    <property type="entry name" value="tt1808, chain A"/>
    <property type="match status" value="1"/>
</dbReference>
<dbReference type="RefSeq" id="WP_099071705.1">
    <property type="nucleotide sequence ID" value="NZ_LAHD01000032.1"/>
</dbReference>
<dbReference type="InterPro" id="IPR011335">
    <property type="entry name" value="Restrct_endonuc-II-like"/>
</dbReference>
<dbReference type="PANTHER" id="PTHR33352">
    <property type="entry name" value="SLR1095 PROTEIN"/>
    <property type="match status" value="1"/>
</dbReference>
<name>A0A9Q5ZCJ7_NOSLI</name>
<evidence type="ECO:0000256" key="1">
    <source>
        <dbReference type="SAM" id="MobiDB-lite"/>
    </source>
</evidence>
<feature type="compositionally biased region" description="Basic and acidic residues" evidence="1">
    <location>
        <begin position="205"/>
        <end position="235"/>
    </location>
</feature>
<evidence type="ECO:0000313" key="4">
    <source>
        <dbReference type="Proteomes" id="UP000222310"/>
    </source>
</evidence>
<sequence length="260" mass="30145">MTATLPVNVKSEIFYPSADGQPVAETYDHLYALLTTLEVLKQYLANRQATVLANQFLYYAQGFPKLRVAPDVMVIFDVAPGGRDNYKIWEEGQVPTVIFEMTSFGTKGHDEIFKKTLYEQLGVKEYWLFDPKSEWVEQQLRGYRLRGEVYEPIEDGRSQPLQLRLAIEGKIIAFYREDTGEKLLIADELVEALRQEVVARQQAEERAEQERQRAEQESQRAEQESQRAEQERQRAEQAQLEIEQLKAKLRSLNIDPDSIE</sequence>
<proteinExistence type="predicted"/>
<organism evidence="3 4">
    <name type="scientific">Nostoc linckia z8</name>
    <dbReference type="NCBI Taxonomy" id="1628746"/>
    <lineage>
        <taxon>Bacteria</taxon>
        <taxon>Bacillati</taxon>
        <taxon>Cyanobacteriota</taxon>
        <taxon>Cyanophyceae</taxon>
        <taxon>Nostocales</taxon>
        <taxon>Nostocaceae</taxon>
        <taxon>Nostoc</taxon>
    </lineage>
</organism>
<dbReference type="InterPro" id="IPR012296">
    <property type="entry name" value="Nuclease_put_TT1808"/>
</dbReference>
<comment type="caution">
    <text evidence="3">The sequence shown here is derived from an EMBL/GenBank/DDBJ whole genome shotgun (WGS) entry which is preliminary data.</text>
</comment>
<dbReference type="AlphaFoldDB" id="A0A9Q5ZCJ7"/>